<evidence type="ECO:0000256" key="3">
    <source>
        <dbReference type="ARBA" id="ARBA00010541"/>
    </source>
</evidence>
<keyword evidence="7" id="KW-0732">Signal</keyword>
<dbReference type="AlphaFoldDB" id="F4QPN5"/>
<dbReference type="InterPro" id="IPR001478">
    <property type="entry name" value="PDZ"/>
</dbReference>
<dbReference type="Pfam" id="PF13365">
    <property type="entry name" value="Trypsin_2"/>
    <property type="match status" value="1"/>
</dbReference>
<evidence type="ECO:0000256" key="11">
    <source>
        <dbReference type="ARBA" id="ARBA00022825"/>
    </source>
</evidence>
<comment type="catalytic activity">
    <reaction evidence="1">
        <text>Acts on substrates that are at least partially unfolded. The cleavage site P1 residue is normally between a pair of hydrophobic residues, such as Val-|-Val.</text>
        <dbReference type="EC" id="3.4.21.107"/>
    </reaction>
</comment>
<evidence type="ECO:0000256" key="5">
    <source>
        <dbReference type="ARBA" id="ARBA00013958"/>
    </source>
</evidence>
<dbReference type="Gene3D" id="2.40.10.120">
    <property type="match status" value="1"/>
</dbReference>
<feature type="binding site" evidence="15">
    <location>
        <position position="140"/>
    </location>
    <ligand>
        <name>substrate</name>
    </ligand>
</feature>
<keyword evidence="10" id="KW-0378">Hydrolase</keyword>
<dbReference type="RefSeq" id="WP_006273493.1">
    <property type="nucleotide sequence ID" value="NZ_GL883078.1"/>
</dbReference>
<dbReference type="SUPFAM" id="SSF50156">
    <property type="entry name" value="PDZ domain-like"/>
    <property type="match status" value="2"/>
</dbReference>
<dbReference type="EMBL" id="GL883078">
    <property type="protein sequence ID" value="EGF91293.1"/>
    <property type="molecule type" value="Genomic_DNA"/>
</dbReference>
<name>F4QPN5_9CAUL</name>
<accession>F4QPN5</accession>
<dbReference type="GO" id="GO:0042597">
    <property type="term" value="C:periplasmic space"/>
    <property type="evidence" value="ECO:0007669"/>
    <property type="project" value="UniProtKB-SubCell"/>
</dbReference>
<dbReference type="EC" id="3.4.21.107" evidence="4"/>
<dbReference type="OrthoDB" id="9758917at2"/>
<dbReference type="GO" id="GO:0004252">
    <property type="term" value="F:serine-type endopeptidase activity"/>
    <property type="evidence" value="ECO:0007669"/>
    <property type="project" value="InterPro"/>
</dbReference>
<gene>
    <name evidence="18" type="ORF">ABI_27080</name>
</gene>
<evidence type="ECO:0000259" key="17">
    <source>
        <dbReference type="PROSITE" id="PS50106"/>
    </source>
</evidence>
<dbReference type="Gene3D" id="2.30.42.10">
    <property type="match status" value="2"/>
</dbReference>
<dbReference type="InterPro" id="IPR001940">
    <property type="entry name" value="Peptidase_S1C"/>
</dbReference>
<feature type="binding site" evidence="15">
    <location>
        <position position="170"/>
    </location>
    <ligand>
        <name>substrate</name>
    </ligand>
</feature>
<dbReference type="CDD" id="cd10839">
    <property type="entry name" value="cpPDZ1_DegP-like"/>
    <property type="match status" value="1"/>
</dbReference>
<evidence type="ECO:0000256" key="9">
    <source>
        <dbReference type="ARBA" id="ARBA00022764"/>
    </source>
</evidence>
<dbReference type="SMART" id="SM00228">
    <property type="entry name" value="PDZ"/>
    <property type="match status" value="2"/>
</dbReference>
<keyword evidence="11" id="KW-0720">Serine protease</keyword>
<comment type="subcellular location">
    <subcellularLocation>
        <location evidence="2">Periplasm</location>
    </subcellularLocation>
</comment>
<dbReference type="Proteomes" id="UP000006512">
    <property type="component" value="Unassembled WGS sequence"/>
</dbReference>
<keyword evidence="8" id="KW-0677">Repeat</keyword>
<dbReference type="PANTHER" id="PTHR22939:SF130">
    <property type="entry name" value="PERIPLASMIC SERINE ENDOPROTEASE DEGP-LIKE-RELATED"/>
    <property type="match status" value="1"/>
</dbReference>
<dbReference type="SUPFAM" id="SSF50494">
    <property type="entry name" value="Trypsin-like serine proteases"/>
    <property type="match status" value="1"/>
</dbReference>
<feature type="domain" description="PDZ" evidence="17">
    <location>
        <begin position="289"/>
        <end position="380"/>
    </location>
</feature>
<evidence type="ECO:0000256" key="1">
    <source>
        <dbReference type="ARBA" id="ARBA00001772"/>
    </source>
</evidence>
<dbReference type="Pfam" id="PF13180">
    <property type="entry name" value="PDZ_2"/>
    <property type="match status" value="1"/>
</dbReference>
<feature type="active site" description="Charge relay system" evidence="14">
    <location>
        <position position="140"/>
    </location>
</feature>
<dbReference type="InterPro" id="IPR011782">
    <property type="entry name" value="Pept_S1C_Do"/>
</dbReference>
<evidence type="ECO:0000256" key="10">
    <source>
        <dbReference type="ARBA" id="ARBA00022801"/>
    </source>
</evidence>
<keyword evidence="12" id="KW-0346">Stress response</keyword>
<feature type="active site" description="Charge relay system" evidence="14">
    <location>
        <position position="245"/>
    </location>
</feature>
<evidence type="ECO:0000256" key="15">
    <source>
        <dbReference type="PIRSR" id="PIRSR611782-2"/>
    </source>
</evidence>
<reference evidence="19" key="1">
    <citation type="submission" date="2011-03" db="EMBL/GenBank/DDBJ databases">
        <title>Draft genome sequence of Brevundimonas diminuta.</title>
        <authorList>
            <person name="Brown P.J.B."/>
            <person name="Buechlein A."/>
            <person name="Hemmerich C."/>
            <person name="Brun Y.V."/>
        </authorList>
    </citation>
    <scope>NUCLEOTIDE SEQUENCE [LARGE SCALE GENOMIC DNA]</scope>
    <source>
        <strain evidence="19">C19</strain>
    </source>
</reference>
<dbReference type="HOGENOM" id="CLU_020120_1_0_5"/>
<dbReference type="PANTHER" id="PTHR22939">
    <property type="entry name" value="SERINE PROTEASE FAMILY S1C HTRA-RELATED"/>
    <property type="match status" value="1"/>
</dbReference>
<evidence type="ECO:0000256" key="14">
    <source>
        <dbReference type="PIRSR" id="PIRSR611782-1"/>
    </source>
</evidence>
<organism evidence="18 19">
    <name type="scientific">Asticcacaulis biprosthecium C19</name>
    <dbReference type="NCBI Taxonomy" id="715226"/>
    <lineage>
        <taxon>Bacteria</taxon>
        <taxon>Pseudomonadati</taxon>
        <taxon>Pseudomonadota</taxon>
        <taxon>Alphaproteobacteria</taxon>
        <taxon>Caulobacterales</taxon>
        <taxon>Caulobacteraceae</taxon>
        <taxon>Asticcacaulis</taxon>
    </lineage>
</organism>
<dbReference type="eggNOG" id="COG0265">
    <property type="taxonomic scope" value="Bacteria"/>
</dbReference>
<dbReference type="GO" id="GO:0006508">
    <property type="term" value="P:proteolysis"/>
    <property type="evidence" value="ECO:0007669"/>
    <property type="project" value="UniProtKB-KW"/>
</dbReference>
<evidence type="ECO:0000256" key="12">
    <source>
        <dbReference type="ARBA" id="ARBA00023016"/>
    </source>
</evidence>
<keyword evidence="9" id="KW-0574">Periplasm</keyword>
<evidence type="ECO:0000313" key="18">
    <source>
        <dbReference type="EMBL" id="EGF91293.1"/>
    </source>
</evidence>
<sequence length="522" mass="54108">MGIRNIFGPTNLKSLLKNKSFLGGAALGVVLAAGVSAAAMTGIGQAPGLYDGARLIKAADLTPVKPPNGAPMSFADMIERVSPAVVSIETKGKIKVDAVPSLPGFSFPGQDPNSGREQEVRGAGSGFFISADGYVVTNNHVVEGASEITVKLTNDKELTATVIGRDEATDLAVLKVEGKDFPFVRWELERKPRVGDWVVAVGNPFNFSNTATAGIVSAYGRDLRESGTSYIDYLQIDAAINRGNSGGPTFDLYGKVIGVNTAIVTPSGANAGVGFAIPAETAHKITQQLMTGTKIARGYIGVSILPVSKEIAESLNITDTTGAFVAELPRGGPAEKAGLQIGDIIKSINGTAVKSPTDLTRRIADIKAGEKVVVEVLRNGQMSKVTVTATLRPSEADLARGASAGEDSSSSSSSESGSAPVIGLSVKALSPDVRKTFGIAPEVNGVVIADLEAGSEGAEKGLRPGDVIVQANNQVLSSDTQFKSIVADLQKSGRPSILVLVNRDGRNQPLVLSLKAPEVPKP</sequence>
<keyword evidence="19" id="KW-1185">Reference proteome</keyword>
<dbReference type="NCBIfam" id="TIGR02037">
    <property type="entry name" value="degP_htrA_DO"/>
    <property type="match status" value="1"/>
</dbReference>
<protein>
    <recommendedName>
        <fullName evidence="5">Probable periplasmic serine endoprotease DegP-like</fullName>
        <ecNumber evidence="4">3.4.21.107</ecNumber>
    </recommendedName>
    <alternativeName>
        <fullName evidence="13">Protease Do</fullName>
    </alternativeName>
</protein>
<dbReference type="STRING" id="715226.ABI_27080"/>
<dbReference type="PROSITE" id="PS50106">
    <property type="entry name" value="PDZ"/>
    <property type="match status" value="2"/>
</dbReference>
<evidence type="ECO:0000256" key="6">
    <source>
        <dbReference type="ARBA" id="ARBA00022670"/>
    </source>
</evidence>
<evidence type="ECO:0000256" key="2">
    <source>
        <dbReference type="ARBA" id="ARBA00004418"/>
    </source>
</evidence>
<dbReference type="InterPro" id="IPR036034">
    <property type="entry name" value="PDZ_sf"/>
</dbReference>
<evidence type="ECO:0000256" key="16">
    <source>
        <dbReference type="SAM" id="MobiDB-lite"/>
    </source>
</evidence>
<feature type="domain" description="PDZ" evidence="17">
    <location>
        <begin position="414"/>
        <end position="504"/>
    </location>
</feature>
<evidence type="ECO:0000256" key="7">
    <source>
        <dbReference type="ARBA" id="ARBA00022729"/>
    </source>
</evidence>
<evidence type="ECO:0000256" key="4">
    <source>
        <dbReference type="ARBA" id="ARBA00013035"/>
    </source>
</evidence>
<comment type="similarity">
    <text evidence="3">Belongs to the peptidase S1C family.</text>
</comment>
<proteinExistence type="inferred from homology"/>
<dbReference type="InterPro" id="IPR009003">
    <property type="entry name" value="Peptidase_S1_PA"/>
</dbReference>
<keyword evidence="6 18" id="KW-0645">Protease</keyword>
<evidence type="ECO:0000313" key="19">
    <source>
        <dbReference type="Proteomes" id="UP000006512"/>
    </source>
</evidence>
<feature type="region of interest" description="Disordered" evidence="16">
    <location>
        <begin position="398"/>
        <end position="419"/>
    </location>
</feature>
<dbReference type="PRINTS" id="PR00834">
    <property type="entry name" value="PROTEASES2C"/>
</dbReference>
<feature type="compositionally biased region" description="Low complexity" evidence="16">
    <location>
        <begin position="401"/>
        <end position="419"/>
    </location>
</feature>
<evidence type="ECO:0000256" key="13">
    <source>
        <dbReference type="ARBA" id="ARBA00032850"/>
    </source>
</evidence>
<evidence type="ECO:0000256" key="8">
    <source>
        <dbReference type="ARBA" id="ARBA00022737"/>
    </source>
</evidence>
<feature type="active site" description="Charge relay system" evidence="14">
    <location>
        <position position="170"/>
    </location>
</feature>
<feature type="binding site" evidence="15">
    <location>
        <begin position="243"/>
        <end position="245"/>
    </location>
    <ligand>
        <name>substrate</name>
    </ligand>
</feature>